<dbReference type="Proteomes" id="UP000034324">
    <property type="component" value="Unassembled WGS sequence"/>
</dbReference>
<dbReference type="Gene3D" id="3.40.50.10680">
    <property type="entry name" value="CofD-like domains"/>
    <property type="match status" value="1"/>
</dbReference>
<sequence>GSDYLKVCIKYLEDKNRINYAIGNTNGLTREILRVYKKDGQEPVEIDEDACVKVSPKLKIIKSPLAVYHIREHLLRHDCEKLAQTILQLDKR</sequence>
<feature type="non-terminal residue" evidence="1">
    <location>
        <position position="1"/>
    </location>
</feature>
<reference evidence="1 2" key="1">
    <citation type="journal article" date="2015" name="Nature">
        <title>rRNA introns, odd ribosomes, and small enigmatic genomes across a large radiation of phyla.</title>
        <authorList>
            <person name="Brown C.T."/>
            <person name="Hug L.A."/>
            <person name="Thomas B.C."/>
            <person name="Sharon I."/>
            <person name="Castelle C.J."/>
            <person name="Singh A."/>
            <person name="Wilkins M.J."/>
            <person name="Williams K.H."/>
            <person name="Banfield J.F."/>
        </authorList>
    </citation>
    <scope>NUCLEOTIDE SEQUENCE [LARGE SCALE GENOMIC DNA]</scope>
</reference>
<dbReference type="InterPro" id="IPR038136">
    <property type="entry name" value="CofD-like_dom_sf"/>
</dbReference>
<evidence type="ECO:0000313" key="2">
    <source>
        <dbReference type="Proteomes" id="UP000034324"/>
    </source>
</evidence>
<proteinExistence type="predicted"/>
<organism evidence="1 2">
    <name type="scientific">Candidatus Daviesbacteria bacterium GW2011_GWF2_38_6</name>
    <dbReference type="NCBI Taxonomy" id="1618432"/>
    <lineage>
        <taxon>Bacteria</taxon>
        <taxon>Candidatus Daviesiibacteriota</taxon>
    </lineage>
</organism>
<name>A0A0G0KC61_9BACT</name>
<protein>
    <submittedName>
        <fullName evidence="1">Uncharacterized protein</fullName>
    </submittedName>
</protein>
<evidence type="ECO:0000313" key="1">
    <source>
        <dbReference type="EMBL" id="KKQ76447.1"/>
    </source>
</evidence>
<accession>A0A0G0KC61</accession>
<dbReference type="EMBL" id="LBVC01000071">
    <property type="protein sequence ID" value="KKQ76447.1"/>
    <property type="molecule type" value="Genomic_DNA"/>
</dbReference>
<comment type="caution">
    <text evidence="1">The sequence shown here is derived from an EMBL/GenBank/DDBJ whole genome shotgun (WGS) entry which is preliminary data.</text>
</comment>
<gene>
    <name evidence="1" type="ORF">US99_C0071G0001</name>
</gene>
<dbReference type="AlphaFoldDB" id="A0A0G0KC61"/>